<dbReference type="AlphaFoldDB" id="O17129"/>
<dbReference type="GeneID" id="185169"/>
<dbReference type="PANTHER" id="PTHR22898:SF3">
    <property type="entry name" value="ALPHA-1,2-FUCOSYLTRANSFERASE-RELATED"/>
    <property type="match status" value="1"/>
</dbReference>
<dbReference type="RefSeq" id="NP_503284.4">
    <property type="nucleotide sequence ID" value="NM_070883.4"/>
</dbReference>
<dbReference type="CAZy" id="GT11">
    <property type="family name" value="Glycosyltransferase Family 11"/>
</dbReference>
<evidence type="ECO:0000256" key="1">
    <source>
        <dbReference type="ARBA" id="ARBA00022676"/>
    </source>
</evidence>
<keyword evidence="1" id="KW-0328">Glycosyltransferase</keyword>
<dbReference type="Proteomes" id="UP000001940">
    <property type="component" value="Chromosome V"/>
</dbReference>
<dbReference type="GO" id="GO:0016020">
    <property type="term" value="C:membrane"/>
    <property type="evidence" value="ECO:0007669"/>
    <property type="project" value="InterPro"/>
</dbReference>
<proteinExistence type="predicted"/>
<dbReference type="InterPro" id="IPR002516">
    <property type="entry name" value="Glyco_trans_11"/>
</dbReference>
<keyword evidence="2" id="KW-0808">Transferase</keyword>
<keyword evidence="5" id="KW-1185">Reference proteome</keyword>
<dbReference type="OMA" id="LEVGFYG"/>
<dbReference type="GO" id="GO:0005975">
    <property type="term" value="P:carbohydrate metabolic process"/>
    <property type="evidence" value="ECO:0007669"/>
    <property type="project" value="InterPro"/>
</dbReference>
<dbReference type="PaxDb" id="6239-F31F4.11"/>
<dbReference type="Bgee" id="WBGene00017960">
    <property type="expression patterns" value="Expressed in larva"/>
</dbReference>
<dbReference type="InParanoid" id="O17129"/>
<gene>
    <name evidence="4" type="ORF">CELE_F31F4.11</name>
    <name evidence="4 6" type="ORF">F31F4.11</name>
</gene>
<dbReference type="AGR" id="WB:WBGene00017960"/>
<dbReference type="eggNOG" id="ENOG502SVMQ">
    <property type="taxonomic scope" value="Eukaryota"/>
</dbReference>
<evidence type="ECO:0000256" key="2">
    <source>
        <dbReference type="ARBA" id="ARBA00022679"/>
    </source>
</evidence>
<evidence type="ECO:0000313" key="5">
    <source>
        <dbReference type="Proteomes" id="UP000001940"/>
    </source>
</evidence>
<dbReference type="UCSC" id="F31F4.11">
    <property type="organism name" value="c. elegans"/>
</dbReference>
<dbReference type="Pfam" id="PF01531">
    <property type="entry name" value="Glyco_transf_11"/>
    <property type="match status" value="1"/>
</dbReference>
<evidence type="ECO:0000313" key="4">
    <source>
        <dbReference type="EMBL" id="CCD70344.1"/>
    </source>
</evidence>
<dbReference type="CTD" id="185169"/>
<dbReference type="GO" id="GO:0008107">
    <property type="term" value="F:galactoside 2-alpha-L-fucosyltransferase activity"/>
    <property type="evidence" value="ECO:0007669"/>
    <property type="project" value="InterPro"/>
</dbReference>
<evidence type="ECO:0000313" key="6">
    <source>
        <dbReference type="WormBase" id="F31F4.11a"/>
    </source>
</evidence>
<reference evidence="4 5" key="1">
    <citation type="journal article" date="1998" name="Science">
        <title>Genome sequence of the nematode C. elegans: a platform for investigating biology.</title>
        <authorList>
            <consortium name="The C. elegans sequencing consortium"/>
            <person name="Sulson J.E."/>
            <person name="Waterston R."/>
        </authorList>
    </citation>
    <scope>NUCLEOTIDE SEQUENCE [LARGE SCALE GENOMIC DNA]</scope>
    <source>
        <strain evidence="4 5">Bristol N2</strain>
    </source>
</reference>
<dbReference type="CDD" id="cd11301">
    <property type="entry name" value="Fut1_Fut2_like"/>
    <property type="match status" value="1"/>
</dbReference>
<dbReference type="InterPro" id="IPR052501">
    <property type="entry name" value="Alpha-1-2_FucT"/>
</dbReference>
<dbReference type="FunCoup" id="O17129">
    <property type="interactions" value="1"/>
</dbReference>
<dbReference type="PhylomeDB" id="O17129"/>
<dbReference type="OrthoDB" id="5815225at2759"/>
<dbReference type="PANTHER" id="PTHR22898">
    <property type="entry name" value="UNCHARACTERIZED GLYCOSOL TRANSFERASE-RELATED"/>
    <property type="match status" value="1"/>
</dbReference>
<dbReference type="WormBase" id="F31F4.11a">
    <property type="protein sequence ID" value="CE44433"/>
    <property type="gene ID" value="WBGene00017960"/>
</dbReference>
<keyword evidence="3" id="KW-0812">Transmembrane</keyword>
<dbReference type="EMBL" id="BX284605">
    <property type="protein sequence ID" value="CCD70344.1"/>
    <property type="molecule type" value="Genomic_DNA"/>
</dbReference>
<name>O17129_CAEEL</name>
<protein>
    <submittedName>
        <fullName evidence="4">L-Fucosyltransferase</fullName>
    </submittedName>
</protein>
<keyword evidence="3" id="KW-1133">Transmembrane helix</keyword>
<organism evidence="4 5">
    <name type="scientific">Caenorhabditis elegans</name>
    <dbReference type="NCBI Taxonomy" id="6239"/>
    <lineage>
        <taxon>Eukaryota</taxon>
        <taxon>Metazoa</taxon>
        <taxon>Ecdysozoa</taxon>
        <taxon>Nematoda</taxon>
        <taxon>Chromadorea</taxon>
        <taxon>Rhabditida</taxon>
        <taxon>Rhabditina</taxon>
        <taxon>Rhabditomorpha</taxon>
        <taxon>Rhabditoidea</taxon>
        <taxon>Rhabditidae</taxon>
        <taxon>Peloderinae</taxon>
        <taxon>Caenorhabditis</taxon>
    </lineage>
</organism>
<dbReference type="HOGENOM" id="CLU_038305_0_0_1"/>
<feature type="transmembrane region" description="Helical" evidence="3">
    <location>
        <begin position="7"/>
        <end position="26"/>
    </location>
</feature>
<dbReference type="ExpressionAtlas" id="O17129">
    <property type="expression patterns" value="baseline and differential"/>
</dbReference>
<sequence length="356" mass="41306">MQKINNYCWTFIKFLIAWATCVVIIFCCWTHKKTDLLAIPYPPALINFNTSSQYLSSNLASPCQLGNHIFELASLYGLSKHLNRTPAFFIESGYHKNMLDSIRSTMPGLIGKYAIFDGSVPTSLKETKFQKVCCVYENPWNLKRSQHEYLHLTGKFYQSWKYFPNMREELISFLNTSVQNFGILPISNNNTHVSCVHSRRGDFVEMNFYATDPKFMKNAVKFLKEKENYSKKNQKIVLFGDDFKFMRNLFSEAKVSTDAHESVEYYISQNSAIDDFLYSAYNCDEVLITAPRSTFGWWLGYFSKGDKVYYLDIKHARDRVYDNGEIAENDFFLPHWTPLKFAAAINFTVVESGKVD</sequence>
<keyword evidence="3" id="KW-0472">Membrane</keyword>
<evidence type="ECO:0000256" key="3">
    <source>
        <dbReference type="SAM" id="Phobius"/>
    </source>
</evidence>
<accession>O17129</accession>